<reference evidence="1 2" key="1">
    <citation type="submission" date="2024-10" db="EMBL/GenBank/DDBJ databases">
        <title>The Natural Products Discovery Center: Release of the First 8490 Sequenced Strains for Exploring Actinobacteria Biosynthetic Diversity.</title>
        <authorList>
            <person name="Kalkreuter E."/>
            <person name="Kautsar S.A."/>
            <person name="Yang D."/>
            <person name="Bader C.D."/>
            <person name="Teijaro C.N."/>
            <person name="Fluegel L."/>
            <person name="Davis C.M."/>
            <person name="Simpson J.R."/>
            <person name="Lauterbach L."/>
            <person name="Steele A.D."/>
            <person name="Gui C."/>
            <person name="Meng S."/>
            <person name="Li G."/>
            <person name="Viehrig K."/>
            <person name="Ye F."/>
            <person name="Su P."/>
            <person name="Kiefer A.F."/>
            <person name="Nichols A."/>
            <person name="Cepeda A.J."/>
            <person name="Yan W."/>
            <person name="Fan B."/>
            <person name="Jiang Y."/>
            <person name="Adhikari A."/>
            <person name="Zheng C.-J."/>
            <person name="Schuster L."/>
            <person name="Cowan T.M."/>
            <person name="Smanski M.J."/>
            <person name="Chevrette M.G."/>
            <person name="De Carvalho L.P.S."/>
            <person name="Shen B."/>
        </authorList>
    </citation>
    <scope>NUCLEOTIDE SEQUENCE [LARGE SCALE GENOMIC DNA]</scope>
    <source>
        <strain evidence="1 2">NPDC007066</strain>
    </source>
</reference>
<proteinExistence type="predicted"/>
<gene>
    <name evidence="1" type="ORF">ACFYM3_43410</name>
</gene>
<name>A0ABW6LU47_9ACTN</name>
<dbReference type="Proteomes" id="UP001601288">
    <property type="component" value="Unassembled WGS sequence"/>
</dbReference>
<evidence type="ECO:0000313" key="1">
    <source>
        <dbReference type="EMBL" id="MFE9231311.1"/>
    </source>
</evidence>
<sequence>MTCRIRSVKRRGHAKALIAVARSILVIAWHLINDLDASYNELGADWHRCHLGPARKARDLVRRLQPLGHQVPHTGISLTGPSRLHPVRKRTGWCRLPSRTSVFRSAGGRGWS</sequence>
<dbReference type="RefSeq" id="WP_358292769.1">
    <property type="nucleotide sequence ID" value="NZ_JBEYGJ010000070.1"/>
</dbReference>
<evidence type="ECO:0008006" key="3">
    <source>
        <dbReference type="Google" id="ProtNLM"/>
    </source>
</evidence>
<organism evidence="1 2">
    <name type="scientific">Streptomyces massasporeus</name>
    <dbReference type="NCBI Taxonomy" id="67324"/>
    <lineage>
        <taxon>Bacteria</taxon>
        <taxon>Bacillati</taxon>
        <taxon>Actinomycetota</taxon>
        <taxon>Actinomycetes</taxon>
        <taxon>Kitasatosporales</taxon>
        <taxon>Streptomycetaceae</taxon>
        <taxon>Streptomyces</taxon>
    </lineage>
</organism>
<dbReference type="EMBL" id="JBIAFP010000056">
    <property type="protein sequence ID" value="MFE9231311.1"/>
    <property type="molecule type" value="Genomic_DNA"/>
</dbReference>
<keyword evidence="2" id="KW-1185">Reference proteome</keyword>
<accession>A0ABW6LU47</accession>
<evidence type="ECO:0000313" key="2">
    <source>
        <dbReference type="Proteomes" id="UP001601288"/>
    </source>
</evidence>
<protein>
    <recommendedName>
        <fullName evidence="3">Transposase</fullName>
    </recommendedName>
</protein>
<comment type="caution">
    <text evidence="1">The sequence shown here is derived from an EMBL/GenBank/DDBJ whole genome shotgun (WGS) entry which is preliminary data.</text>
</comment>